<dbReference type="Proteomes" id="UP000438429">
    <property type="component" value="Unassembled WGS sequence"/>
</dbReference>
<name>A0A6A4SUG7_SCOMX</name>
<evidence type="ECO:0000313" key="2">
    <source>
        <dbReference type="EMBL" id="KAF0035530.1"/>
    </source>
</evidence>
<feature type="compositionally biased region" description="Low complexity" evidence="1">
    <location>
        <begin position="95"/>
        <end position="107"/>
    </location>
</feature>
<proteinExistence type="predicted"/>
<feature type="compositionally biased region" description="Basic and acidic residues" evidence="1">
    <location>
        <begin position="108"/>
        <end position="120"/>
    </location>
</feature>
<organism evidence="2 3">
    <name type="scientific">Scophthalmus maximus</name>
    <name type="common">Turbot</name>
    <name type="synonym">Psetta maxima</name>
    <dbReference type="NCBI Taxonomy" id="52904"/>
    <lineage>
        <taxon>Eukaryota</taxon>
        <taxon>Metazoa</taxon>
        <taxon>Chordata</taxon>
        <taxon>Craniata</taxon>
        <taxon>Vertebrata</taxon>
        <taxon>Euteleostomi</taxon>
        <taxon>Actinopterygii</taxon>
        <taxon>Neopterygii</taxon>
        <taxon>Teleostei</taxon>
        <taxon>Neoteleostei</taxon>
        <taxon>Acanthomorphata</taxon>
        <taxon>Carangaria</taxon>
        <taxon>Pleuronectiformes</taxon>
        <taxon>Pleuronectoidei</taxon>
        <taxon>Scophthalmidae</taxon>
        <taxon>Scophthalmus</taxon>
    </lineage>
</organism>
<gene>
    <name evidence="2" type="ORF">F2P81_013288</name>
</gene>
<feature type="compositionally biased region" description="Basic and acidic residues" evidence="1">
    <location>
        <begin position="56"/>
        <end position="66"/>
    </location>
</feature>
<sequence>MGLRSAALRGLWGHNKADYHQMIDWTHTPARSVQCGHLFDQSLSFKRVFTSSLKSEPPRTKSEHPGGEGQSIDFNTKKQHELSCVYHSSDETSHSARSTQRQRSRQSAGEETKQRDHGEQQDAGQDAAQNHMKSHIRHGATLRRPEQLVSNRLRFTISSFLHLPRLHAELLLKP</sequence>
<feature type="compositionally biased region" description="Basic residues" evidence="1">
    <location>
        <begin position="132"/>
        <end position="141"/>
    </location>
</feature>
<evidence type="ECO:0000256" key="1">
    <source>
        <dbReference type="SAM" id="MobiDB-lite"/>
    </source>
</evidence>
<dbReference type="EMBL" id="VEVO01000011">
    <property type="protein sequence ID" value="KAF0035530.1"/>
    <property type="molecule type" value="Genomic_DNA"/>
</dbReference>
<feature type="region of interest" description="Disordered" evidence="1">
    <location>
        <begin position="50"/>
        <end position="143"/>
    </location>
</feature>
<evidence type="ECO:0000313" key="3">
    <source>
        <dbReference type="Proteomes" id="UP000438429"/>
    </source>
</evidence>
<protein>
    <submittedName>
        <fullName evidence="2">Uncharacterized protein</fullName>
    </submittedName>
</protein>
<dbReference type="AlphaFoldDB" id="A0A6A4SUG7"/>
<comment type="caution">
    <text evidence="2">The sequence shown here is derived from an EMBL/GenBank/DDBJ whole genome shotgun (WGS) entry which is preliminary data.</text>
</comment>
<accession>A0A6A4SUG7</accession>
<reference evidence="2 3" key="1">
    <citation type="submission" date="2019-06" db="EMBL/GenBank/DDBJ databases">
        <title>Draft genomes of female and male turbot (Scophthalmus maximus).</title>
        <authorList>
            <person name="Xu H."/>
            <person name="Xu X.-W."/>
            <person name="Shao C."/>
            <person name="Chen S."/>
        </authorList>
    </citation>
    <scope>NUCLEOTIDE SEQUENCE [LARGE SCALE GENOMIC DNA]</scope>
    <source>
        <strain evidence="2">Ysfricsl-2016a</strain>
        <tissue evidence="2">Blood</tissue>
    </source>
</reference>